<dbReference type="Pfam" id="PF00202">
    <property type="entry name" value="Aminotran_3"/>
    <property type="match status" value="1"/>
</dbReference>
<keyword evidence="4 5" id="KW-0663">Pyridoxal phosphate</keyword>
<dbReference type="InterPro" id="IPR050103">
    <property type="entry name" value="Class-III_PLP-dep_AT"/>
</dbReference>
<evidence type="ECO:0000256" key="1">
    <source>
        <dbReference type="ARBA" id="ARBA00001933"/>
    </source>
</evidence>
<accession>A0A4R3MGK5</accession>
<protein>
    <submittedName>
        <fullName evidence="6">Acetylornithine/succinyldiaminopimelate/putresci ne aminotransferase</fullName>
    </submittedName>
</protein>
<dbReference type="InterPro" id="IPR005814">
    <property type="entry name" value="Aminotrans_3"/>
</dbReference>
<dbReference type="InterPro" id="IPR015422">
    <property type="entry name" value="PyrdxlP-dep_Trfase_small"/>
</dbReference>
<gene>
    <name evidence="6" type="ORF">EDC22_105276</name>
</gene>
<keyword evidence="3 6" id="KW-0808">Transferase</keyword>
<evidence type="ECO:0000256" key="3">
    <source>
        <dbReference type="ARBA" id="ARBA00022679"/>
    </source>
</evidence>
<comment type="similarity">
    <text evidence="5">Belongs to the class-III pyridoxal-phosphate-dependent aminotransferase family.</text>
</comment>
<dbReference type="InterPro" id="IPR049704">
    <property type="entry name" value="Aminotrans_3_PPA_site"/>
</dbReference>
<evidence type="ECO:0000256" key="4">
    <source>
        <dbReference type="ARBA" id="ARBA00022898"/>
    </source>
</evidence>
<keyword evidence="2 6" id="KW-0032">Aminotransferase</keyword>
<dbReference type="Proteomes" id="UP000295678">
    <property type="component" value="Unassembled WGS sequence"/>
</dbReference>
<dbReference type="GO" id="GO:0042802">
    <property type="term" value="F:identical protein binding"/>
    <property type="evidence" value="ECO:0007669"/>
    <property type="project" value="TreeGrafter"/>
</dbReference>
<comment type="cofactor">
    <cofactor evidence="1">
        <name>pyridoxal 5'-phosphate</name>
        <dbReference type="ChEBI" id="CHEBI:597326"/>
    </cofactor>
</comment>
<dbReference type="RefSeq" id="WP_132806608.1">
    <property type="nucleotide sequence ID" value="NZ_SMAK01000005.1"/>
</dbReference>
<dbReference type="OrthoDB" id="9801052at2"/>
<organism evidence="6 7">
    <name type="scientific">Tepidamorphus gemmatus</name>
    <dbReference type="NCBI Taxonomy" id="747076"/>
    <lineage>
        <taxon>Bacteria</taxon>
        <taxon>Pseudomonadati</taxon>
        <taxon>Pseudomonadota</taxon>
        <taxon>Alphaproteobacteria</taxon>
        <taxon>Hyphomicrobiales</taxon>
        <taxon>Tepidamorphaceae</taxon>
        <taxon>Tepidamorphus</taxon>
    </lineage>
</organism>
<dbReference type="CDD" id="cd00610">
    <property type="entry name" value="OAT_like"/>
    <property type="match status" value="1"/>
</dbReference>
<evidence type="ECO:0000256" key="5">
    <source>
        <dbReference type="RuleBase" id="RU003560"/>
    </source>
</evidence>
<dbReference type="GO" id="GO:0008483">
    <property type="term" value="F:transaminase activity"/>
    <property type="evidence" value="ECO:0007669"/>
    <property type="project" value="UniProtKB-KW"/>
</dbReference>
<name>A0A4R3MGK5_9HYPH</name>
<dbReference type="SUPFAM" id="SSF53383">
    <property type="entry name" value="PLP-dependent transferases"/>
    <property type="match status" value="1"/>
</dbReference>
<comment type="caution">
    <text evidence="6">The sequence shown here is derived from an EMBL/GenBank/DDBJ whole genome shotgun (WGS) entry which is preliminary data.</text>
</comment>
<keyword evidence="7" id="KW-1185">Reference proteome</keyword>
<dbReference type="PROSITE" id="PS00600">
    <property type="entry name" value="AA_TRANSFER_CLASS_3"/>
    <property type="match status" value="1"/>
</dbReference>
<dbReference type="InterPro" id="IPR015424">
    <property type="entry name" value="PyrdxlP-dep_Trfase"/>
</dbReference>
<dbReference type="GO" id="GO:0030170">
    <property type="term" value="F:pyridoxal phosphate binding"/>
    <property type="evidence" value="ECO:0007669"/>
    <property type="project" value="InterPro"/>
</dbReference>
<dbReference type="AlphaFoldDB" id="A0A4R3MGK5"/>
<dbReference type="EMBL" id="SMAK01000005">
    <property type="protein sequence ID" value="TCT10775.1"/>
    <property type="molecule type" value="Genomic_DNA"/>
</dbReference>
<dbReference type="PIRSF" id="PIRSF000521">
    <property type="entry name" value="Transaminase_4ab_Lys_Orn"/>
    <property type="match status" value="1"/>
</dbReference>
<sequence length="426" mass="47197">MFDYGLFRFASKEDLIEKSIRYWNPDKTRFWQGVGVDLVIDRREGYCLYDMSGRRLIDLHLNGGTYNFGHRHPELVETLKSALDYFDMGNHWFPSVARAALSEKLIAGAPGLSFAVFGAGGAEAVEIALKSARYATKRRKIVSIIKAYHGHSGLSVATGDDRFSKIFLADNPDEFIRVPFNDVDALARALAGNDVAALIMETIPATYGFPMPKDGYLAACRDLCTRHGTIYIADEVQTGLRRTGELWGWQTYGIQPDIFVTAKGLGGGLYPISAAVVNERAGGWLNEDGAAHISTSGGAELGCILAHKVLEMLERPEVIANVKAVTEFFRDGMARMMRRHGDIFVGVRQKGVVLGLEFDHPEGAVFVSRALYEHGIWAIFSSLDKRVLQFKPGVLLSQEMCQEILDRFDAAMPRARELMHSARKAA</sequence>
<evidence type="ECO:0000313" key="7">
    <source>
        <dbReference type="Proteomes" id="UP000295678"/>
    </source>
</evidence>
<dbReference type="PANTHER" id="PTHR11986:SF79">
    <property type="entry name" value="ACETYLORNITHINE AMINOTRANSFERASE, MITOCHONDRIAL"/>
    <property type="match status" value="1"/>
</dbReference>
<dbReference type="Gene3D" id="3.40.640.10">
    <property type="entry name" value="Type I PLP-dependent aspartate aminotransferase-like (Major domain)"/>
    <property type="match status" value="1"/>
</dbReference>
<dbReference type="InterPro" id="IPR015421">
    <property type="entry name" value="PyrdxlP-dep_Trfase_major"/>
</dbReference>
<dbReference type="Gene3D" id="3.90.1150.10">
    <property type="entry name" value="Aspartate Aminotransferase, domain 1"/>
    <property type="match status" value="1"/>
</dbReference>
<dbReference type="PANTHER" id="PTHR11986">
    <property type="entry name" value="AMINOTRANSFERASE CLASS III"/>
    <property type="match status" value="1"/>
</dbReference>
<proteinExistence type="inferred from homology"/>
<evidence type="ECO:0000256" key="2">
    <source>
        <dbReference type="ARBA" id="ARBA00022576"/>
    </source>
</evidence>
<evidence type="ECO:0000313" key="6">
    <source>
        <dbReference type="EMBL" id="TCT10775.1"/>
    </source>
</evidence>
<reference evidence="6 7" key="1">
    <citation type="submission" date="2019-03" db="EMBL/GenBank/DDBJ databases">
        <title>Genomic Encyclopedia of Type Strains, Phase IV (KMG-IV): sequencing the most valuable type-strain genomes for metagenomic binning, comparative biology and taxonomic classification.</title>
        <authorList>
            <person name="Goeker M."/>
        </authorList>
    </citation>
    <scope>NUCLEOTIDE SEQUENCE [LARGE SCALE GENOMIC DNA]</scope>
    <source>
        <strain evidence="6 7">DSM 19345</strain>
    </source>
</reference>